<organism evidence="1 2">
    <name type="scientific">Colletotrichum shisoi</name>
    <dbReference type="NCBI Taxonomy" id="2078593"/>
    <lineage>
        <taxon>Eukaryota</taxon>
        <taxon>Fungi</taxon>
        <taxon>Dikarya</taxon>
        <taxon>Ascomycota</taxon>
        <taxon>Pezizomycotina</taxon>
        <taxon>Sordariomycetes</taxon>
        <taxon>Hypocreomycetidae</taxon>
        <taxon>Glomerellales</taxon>
        <taxon>Glomerellaceae</taxon>
        <taxon>Colletotrichum</taxon>
        <taxon>Colletotrichum destructivum species complex</taxon>
    </lineage>
</organism>
<reference evidence="1 2" key="1">
    <citation type="journal article" date="2019" name="Sci. Rep.">
        <title>Colletotrichum shisoi sp. nov., an anthracnose pathogen of Perilla frutescens in Japan: molecular phylogenetic, morphological and genomic evidence.</title>
        <authorList>
            <person name="Gan P."/>
            <person name="Tsushima A."/>
            <person name="Hiroyama R."/>
            <person name="Narusaka M."/>
            <person name="Takano Y."/>
            <person name="Narusaka Y."/>
            <person name="Kawaradani M."/>
            <person name="Damm U."/>
            <person name="Shirasu K."/>
        </authorList>
    </citation>
    <scope>NUCLEOTIDE SEQUENCE [LARGE SCALE GENOMIC DNA]</scope>
    <source>
        <strain evidence="1 2">PG-2018a</strain>
    </source>
</reference>
<evidence type="ECO:0000313" key="1">
    <source>
        <dbReference type="EMBL" id="TQN70151.1"/>
    </source>
</evidence>
<protein>
    <submittedName>
        <fullName evidence="1">Glucose N-acetyltransferase 1</fullName>
    </submittedName>
</protein>
<dbReference type="InterPro" id="IPR050587">
    <property type="entry name" value="GNT1/Glycosyltrans_8"/>
</dbReference>
<comment type="caution">
    <text evidence="1">The sequence shown here is derived from an EMBL/GenBank/DDBJ whole genome shotgun (WGS) entry which is preliminary data.</text>
</comment>
<dbReference type="GO" id="GO:0016740">
    <property type="term" value="F:transferase activity"/>
    <property type="evidence" value="ECO:0007669"/>
    <property type="project" value="UniProtKB-KW"/>
</dbReference>
<keyword evidence="2" id="KW-1185">Reference proteome</keyword>
<sequence>MVLHFFRPRWSYTKVPVSEKSSHGSTCLKERPSLGELVASKRFRWLAGAAFGVFLFTVLFRNSDRISAIRTQNGPKTVGKPLTDQKDVDWSRFAYVQYATDALYLCNSIMFFERLEHLNSKPDRALLYPSNMMDPYATEGETDVAKLLIRAREDYSVKLVPIKVQHRQGQDPTWADSFTKLLSFNQTQYQRTLSIDSDSTLQQHMDELFLLPSTPFVATRAYWLPPEERPKINSQLMVIEPSEPEFARIAAKIDSAAPNDYDMEIVDHLYKENAMLLPHRPYVLLTGTFSSDHTDWWLGNDEEVWDPVAACNEAKLIHFSDWPRPKPWLTAPADLIAKTQPDCVMKGEVEDCSAREIWEGFYTDFKIRRKVSL</sequence>
<name>A0A5Q4BTP3_9PEZI</name>
<evidence type="ECO:0000313" key="2">
    <source>
        <dbReference type="Proteomes" id="UP000326340"/>
    </source>
</evidence>
<accession>A0A5Q4BTP3</accession>
<dbReference type="Gene3D" id="3.90.550.10">
    <property type="entry name" value="Spore Coat Polysaccharide Biosynthesis Protein SpsA, Chain A"/>
    <property type="match status" value="1"/>
</dbReference>
<proteinExistence type="predicted"/>
<dbReference type="InterPro" id="IPR029044">
    <property type="entry name" value="Nucleotide-diphossugar_trans"/>
</dbReference>
<dbReference type="AlphaFoldDB" id="A0A5Q4BTP3"/>
<dbReference type="OrthoDB" id="2014201at2759"/>
<dbReference type="PANTHER" id="PTHR11183">
    <property type="entry name" value="GLYCOGENIN SUBFAMILY MEMBER"/>
    <property type="match status" value="1"/>
</dbReference>
<keyword evidence="1" id="KW-0808">Transferase</keyword>
<dbReference type="EMBL" id="PUHP01000421">
    <property type="protein sequence ID" value="TQN70151.1"/>
    <property type="molecule type" value="Genomic_DNA"/>
</dbReference>
<gene>
    <name evidence="1" type="primary">GNT1-1</name>
    <name evidence="1" type="ORF">CSHISOI_05311</name>
</gene>
<dbReference type="Proteomes" id="UP000326340">
    <property type="component" value="Unassembled WGS sequence"/>
</dbReference>
<dbReference type="SUPFAM" id="SSF53448">
    <property type="entry name" value="Nucleotide-diphospho-sugar transferases"/>
    <property type="match status" value="1"/>
</dbReference>